<evidence type="ECO:0008006" key="3">
    <source>
        <dbReference type="Google" id="ProtNLM"/>
    </source>
</evidence>
<keyword evidence="1" id="KW-0812">Transmembrane</keyword>
<reference evidence="2" key="1">
    <citation type="submission" date="2020-02" db="EMBL/GenBank/DDBJ databases">
        <authorList>
            <person name="Meier V. D."/>
        </authorList>
    </citation>
    <scope>NUCLEOTIDE SEQUENCE</scope>
    <source>
        <strain evidence="2">AVDCRST_MAG42</strain>
    </source>
</reference>
<evidence type="ECO:0000313" key="2">
    <source>
        <dbReference type="EMBL" id="CAA9238339.1"/>
    </source>
</evidence>
<feature type="transmembrane region" description="Helical" evidence="1">
    <location>
        <begin position="117"/>
        <end position="136"/>
    </location>
</feature>
<proteinExistence type="predicted"/>
<feature type="transmembrane region" description="Helical" evidence="1">
    <location>
        <begin position="311"/>
        <end position="333"/>
    </location>
</feature>
<protein>
    <recommendedName>
        <fullName evidence="3">YfhO family protein</fullName>
    </recommendedName>
</protein>
<evidence type="ECO:0000256" key="1">
    <source>
        <dbReference type="SAM" id="Phobius"/>
    </source>
</evidence>
<feature type="transmembrane region" description="Helical" evidence="1">
    <location>
        <begin position="367"/>
        <end position="389"/>
    </location>
</feature>
<feature type="transmembrane region" description="Helical" evidence="1">
    <location>
        <begin position="456"/>
        <end position="472"/>
    </location>
</feature>
<name>A0A6J4I0F6_9BACT</name>
<feature type="transmembrane region" description="Helical" evidence="1">
    <location>
        <begin position="340"/>
        <end position="361"/>
    </location>
</feature>
<feature type="transmembrane region" description="Helical" evidence="1">
    <location>
        <begin position="714"/>
        <end position="735"/>
    </location>
</feature>
<keyword evidence="1" id="KW-1133">Transmembrane helix</keyword>
<dbReference type="AlphaFoldDB" id="A0A6J4I0F6"/>
<feature type="transmembrane region" description="Helical" evidence="1">
    <location>
        <begin position="237"/>
        <end position="259"/>
    </location>
</feature>
<feature type="transmembrane region" description="Helical" evidence="1">
    <location>
        <begin position="280"/>
        <end position="299"/>
    </location>
</feature>
<keyword evidence="1" id="KW-0472">Membrane</keyword>
<feature type="transmembrane region" description="Helical" evidence="1">
    <location>
        <begin position="143"/>
        <end position="161"/>
    </location>
</feature>
<feature type="transmembrane region" description="Helical" evidence="1">
    <location>
        <begin position="204"/>
        <end position="225"/>
    </location>
</feature>
<gene>
    <name evidence="2" type="ORF">AVDCRST_MAG42-1547</name>
</gene>
<feature type="transmembrane region" description="Helical" evidence="1">
    <location>
        <begin position="167"/>
        <end position="184"/>
    </location>
</feature>
<organism evidence="2">
    <name type="scientific">uncultured Chthoniobacterales bacterium</name>
    <dbReference type="NCBI Taxonomy" id="1836801"/>
    <lineage>
        <taxon>Bacteria</taxon>
        <taxon>Pseudomonadati</taxon>
        <taxon>Verrucomicrobiota</taxon>
        <taxon>Spartobacteria</taxon>
        <taxon>Chthoniobacterales</taxon>
        <taxon>environmental samples</taxon>
    </lineage>
</organism>
<sequence>MALSSSDPAEASARHSRALWREIFGAAFAGALAVVFCLILVWRHPHAFWIDDYQISILPVFADVARSWSEGTLPLLSPYSWVCGNLAGEFQYGTFSVFVNAAVVVIWKFALSFPAQAAALSITHLAVLAAGSFLLARGYGLQFPSAIMVALVGALNGWIVAWGASDWFGALAAFAWLPWSWWALEFASRQTGPRWRILLPAPFIYLLIAGGFPYTVLMLGVVTAWLTLRALVSTHDWYAPVRMAAGWVLGIGLSAPAWLSLIEMSRGSRRAAETFRPRQWLVPVDGLPGFILPAWTVEWRRFEEQISAHPALELACGFAPAVVLLIAVVMLRARFFARNAWLLGLLGFALAVCMLPGAGLFRFSFRWLPLVHLVLALAAGAALEQWLAAIRSTRVWGRHNLGFWALLMLVAIVLAMLIAGQSTSVDTTALPLWLLALASIWWAVDGTFSGQSLARQWTAAGVTFAALLMTYIDMGTSGPVARYPFQDTLNSPAPLATDRLYLSLYRSPQSNYRADQHDWSFGETVRPGSTSMFAGVHLINGYSPISPAGVGKLFDFGTHGQINPVKVDELVIPESGPDGLLAELGIDGLIVAWDFDMPDTLPKEWEIAHRWTDGYVYHRRERLEPVRVRSGQGLTGGDVRTIENSRHQVIADVTPADATRPTQLLFSRPYFPGYQARLAGAALPVSSYRGLIPTVELPAGASGRLELVYRPKPLVVGGTISLGSAIVLGASAFLLRRRPQ</sequence>
<dbReference type="EMBL" id="CADCTA010000061">
    <property type="protein sequence ID" value="CAA9238339.1"/>
    <property type="molecule type" value="Genomic_DNA"/>
</dbReference>
<accession>A0A6J4I0F6</accession>
<feature type="transmembrane region" description="Helical" evidence="1">
    <location>
        <begin position="401"/>
        <end position="421"/>
    </location>
</feature>
<feature type="transmembrane region" description="Helical" evidence="1">
    <location>
        <begin position="427"/>
        <end position="444"/>
    </location>
</feature>
<feature type="transmembrane region" description="Helical" evidence="1">
    <location>
        <begin position="23"/>
        <end position="42"/>
    </location>
</feature>